<protein>
    <submittedName>
        <fullName evidence="3">Uncharacterized protein</fullName>
    </submittedName>
</protein>
<keyword evidence="2" id="KW-0472">Membrane</keyword>
<reference evidence="3 4" key="1">
    <citation type="journal article" date="2014" name="PLoS Genet.">
        <title>Phylogenetically driven sequencing of extremely halophilic archaea reveals strategies for static and dynamic osmo-response.</title>
        <authorList>
            <person name="Becker E.A."/>
            <person name="Seitzer P.M."/>
            <person name="Tritt A."/>
            <person name="Larsen D."/>
            <person name="Krusor M."/>
            <person name="Yao A.I."/>
            <person name="Wu D."/>
            <person name="Madern D."/>
            <person name="Eisen J.A."/>
            <person name="Darling A.E."/>
            <person name="Facciotti M.T."/>
        </authorList>
    </citation>
    <scope>NUCLEOTIDE SEQUENCE [LARGE SCALE GENOMIC DNA]</scope>
    <source>
        <strain evidence="3 4">DSM 12278</strain>
    </source>
</reference>
<accession>M0ATK9</accession>
<feature type="transmembrane region" description="Helical" evidence="2">
    <location>
        <begin position="7"/>
        <end position="25"/>
    </location>
</feature>
<name>M0ATK9_NATA1</name>
<organism evidence="3 4">
    <name type="scientific">Natrialba asiatica (strain ATCC 700177 / DSM 12278 / JCM 9576 / FERM P-10747 / NBRC 102637 / 172P1)</name>
    <dbReference type="NCBI Taxonomy" id="29540"/>
    <lineage>
        <taxon>Archaea</taxon>
        <taxon>Methanobacteriati</taxon>
        <taxon>Methanobacteriota</taxon>
        <taxon>Stenosarchaea group</taxon>
        <taxon>Halobacteria</taxon>
        <taxon>Halobacteriales</taxon>
        <taxon>Natrialbaceae</taxon>
        <taxon>Natrialba</taxon>
    </lineage>
</organism>
<gene>
    <name evidence="3" type="ORF">C481_09133</name>
</gene>
<keyword evidence="2" id="KW-1133">Transmembrane helix</keyword>
<keyword evidence="2" id="KW-0812">Transmembrane</keyword>
<dbReference type="Proteomes" id="UP000011554">
    <property type="component" value="Unassembled WGS sequence"/>
</dbReference>
<keyword evidence="4" id="KW-1185">Reference proteome</keyword>
<dbReference type="AlphaFoldDB" id="M0ATK9"/>
<evidence type="ECO:0000256" key="1">
    <source>
        <dbReference type="SAM" id="MobiDB-lite"/>
    </source>
</evidence>
<evidence type="ECO:0000313" key="4">
    <source>
        <dbReference type="Proteomes" id="UP000011554"/>
    </source>
</evidence>
<comment type="caution">
    <text evidence="3">The sequence shown here is derived from an EMBL/GenBank/DDBJ whole genome shotgun (WGS) entry which is preliminary data.</text>
</comment>
<feature type="transmembrane region" description="Helical" evidence="2">
    <location>
        <begin position="31"/>
        <end position="49"/>
    </location>
</feature>
<proteinExistence type="predicted"/>
<dbReference type="PATRIC" id="fig|29540.5.peg.1864"/>
<dbReference type="EMBL" id="AOIO01000022">
    <property type="protein sequence ID" value="ELZ02016.1"/>
    <property type="molecule type" value="Genomic_DNA"/>
</dbReference>
<evidence type="ECO:0000256" key="2">
    <source>
        <dbReference type="SAM" id="Phobius"/>
    </source>
</evidence>
<feature type="region of interest" description="Disordered" evidence="1">
    <location>
        <begin position="56"/>
        <end position="93"/>
    </location>
</feature>
<dbReference type="OrthoDB" id="170842at2157"/>
<sequence length="93" mass="9626">MEWTERLTLALTAGYLVSLAAVFVINEPVLWVLWAAGAVGIVGVVLLVVNRSKAVPVTSEGDERVSAAETGTGTEKPAATEDGAGTNADAERD</sequence>
<dbReference type="RefSeq" id="WP_006108862.1">
    <property type="nucleotide sequence ID" value="NZ_AOIO01000022.1"/>
</dbReference>
<evidence type="ECO:0000313" key="3">
    <source>
        <dbReference type="EMBL" id="ELZ02016.1"/>
    </source>
</evidence>